<dbReference type="Gramene" id="OE9A081213T1">
    <property type="protein sequence ID" value="OE9A081213C1"/>
    <property type="gene ID" value="OE9A081213"/>
</dbReference>
<dbReference type="EMBL" id="CACTIH010009217">
    <property type="protein sequence ID" value="CAA3027723.1"/>
    <property type="molecule type" value="Genomic_DNA"/>
</dbReference>
<comment type="caution">
    <text evidence="1">The sequence shown here is derived from an EMBL/GenBank/DDBJ whole genome shotgun (WGS) entry which is preliminary data.</text>
</comment>
<evidence type="ECO:0000313" key="2">
    <source>
        <dbReference type="Proteomes" id="UP000594638"/>
    </source>
</evidence>
<reference evidence="1 2" key="1">
    <citation type="submission" date="2019-12" db="EMBL/GenBank/DDBJ databases">
        <authorList>
            <person name="Alioto T."/>
            <person name="Alioto T."/>
            <person name="Gomez Garrido J."/>
        </authorList>
    </citation>
    <scope>NUCLEOTIDE SEQUENCE [LARGE SCALE GENOMIC DNA]</scope>
</reference>
<organism evidence="1 2">
    <name type="scientific">Olea europaea subsp. europaea</name>
    <dbReference type="NCBI Taxonomy" id="158383"/>
    <lineage>
        <taxon>Eukaryota</taxon>
        <taxon>Viridiplantae</taxon>
        <taxon>Streptophyta</taxon>
        <taxon>Embryophyta</taxon>
        <taxon>Tracheophyta</taxon>
        <taxon>Spermatophyta</taxon>
        <taxon>Magnoliopsida</taxon>
        <taxon>eudicotyledons</taxon>
        <taxon>Gunneridae</taxon>
        <taxon>Pentapetalae</taxon>
        <taxon>asterids</taxon>
        <taxon>lamiids</taxon>
        <taxon>Lamiales</taxon>
        <taxon>Oleaceae</taxon>
        <taxon>Oleeae</taxon>
        <taxon>Olea</taxon>
    </lineage>
</organism>
<evidence type="ECO:0000313" key="1">
    <source>
        <dbReference type="EMBL" id="CAA3027723.1"/>
    </source>
</evidence>
<sequence>MTPFGVFPPSSRYLCKFRKTKSNEASSNDRQGRKLWELQEHILDKVAGIEEMLKIYSFGELEAATGNFCAKKKLSNSIHHGVLHRN</sequence>
<proteinExistence type="predicted"/>
<protein>
    <submittedName>
        <fullName evidence="1">LYK5-like</fullName>
    </submittedName>
</protein>
<dbReference type="Proteomes" id="UP000594638">
    <property type="component" value="Unassembled WGS sequence"/>
</dbReference>
<name>A0A8S0V817_OLEEU</name>
<accession>A0A8S0V817</accession>
<keyword evidence="2" id="KW-1185">Reference proteome</keyword>
<gene>
    <name evidence="1" type="ORF">OLEA9_A081213</name>
</gene>
<dbReference type="AlphaFoldDB" id="A0A8S0V817"/>